<feature type="binding site" evidence="3">
    <location>
        <position position="89"/>
    </location>
    <ligand>
        <name>substrate</name>
    </ligand>
</feature>
<dbReference type="InterPro" id="IPR058240">
    <property type="entry name" value="rSAM_sf"/>
</dbReference>
<feature type="binding site" evidence="3">
    <location>
        <position position="26"/>
    </location>
    <ligand>
        <name>substrate</name>
    </ligand>
</feature>
<comment type="function">
    <text evidence="3">Catalyzes the complex heterocyclic radical-mediated conversion of 6-carboxy-5,6,7,8-tetrahydropterin (CPH4) to 7-carboxy-7-deazaguanine (CDG), a step common to the biosynthetic pathways of all 7-deazapurine-containing compounds.</text>
</comment>
<evidence type="ECO:0000256" key="3">
    <source>
        <dbReference type="HAMAP-Rule" id="MF_00917"/>
    </source>
</evidence>
<organism evidence="5 6">
    <name type="scientific">Helicobacter cappadocius</name>
    <dbReference type="NCBI Taxonomy" id="3063998"/>
    <lineage>
        <taxon>Bacteria</taxon>
        <taxon>Pseudomonadati</taxon>
        <taxon>Campylobacterota</taxon>
        <taxon>Epsilonproteobacteria</taxon>
        <taxon>Campylobacterales</taxon>
        <taxon>Helicobacteraceae</taxon>
        <taxon>Helicobacter</taxon>
    </lineage>
</organism>
<keyword evidence="3" id="KW-0408">Iron</keyword>
<protein>
    <recommendedName>
        <fullName evidence="3">7-carboxy-7-deazaguanine synthase</fullName>
        <shortName evidence="3">CDG synthase</shortName>
        <ecNumber evidence="3">4.3.99.3</ecNumber>
    </recommendedName>
    <alternativeName>
        <fullName evidence="3">Queuosine biosynthesis protein QueE</fullName>
    </alternativeName>
</protein>
<evidence type="ECO:0000313" key="4">
    <source>
        <dbReference type="EMBL" id="MDO7252560.1"/>
    </source>
</evidence>
<gene>
    <name evidence="3" type="primary">queE</name>
    <name evidence="4" type="ORF">Q5I04_01320</name>
    <name evidence="5" type="ORF">Q5I06_01320</name>
</gene>
<dbReference type="PANTHER" id="PTHR42836">
    <property type="entry name" value="7-CARBOXY-7-DEAZAGUANINE SYNTHASE"/>
    <property type="match status" value="1"/>
</dbReference>
<dbReference type="GO" id="GO:0016840">
    <property type="term" value="F:carbon-nitrogen lyase activity"/>
    <property type="evidence" value="ECO:0007669"/>
    <property type="project" value="UniProtKB-UniRule"/>
</dbReference>
<keyword evidence="3" id="KW-0671">Queuosine biosynthesis</keyword>
<reference evidence="4 6" key="3">
    <citation type="journal article" date="2024" name="Syst. Appl. Microbiol.">
        <title>Helicobacter cappadocius sp. nov., from lizards: The first psychrotrophic Helicobacter species.</title>
        <authorList>
            <person name="Aydin F."/>
            <person name="Tarhane S."/>
            <person name="Karakaya E."/>
            <person name="Abay S."/>
            <person name="Kayman T."/>
            <person name="Guran O."/>
            <person name="Bozkurt E."/>
            <person name="Uzum N."/>
            <person name="Avci A."/>
            <person name="Olgun K."/>
            <person name="Jablonski D."/>
            <person name="Guran C."/>
            <person name="Burcin Saticioglu I."/>
        </authorList>
    </citation>
    <scope>NUCLEOTIDE SEQUENCE [LARGE SCALE GENOMIC DNA]</scope>
    <source>
        <strain evidence="4">Faydin-H75</strain>
        <strain evidence="6">faydin-H76</strain>
    </source>
</reference>
<dbReference type="Gene3D" id="3.20.20.70">
    <property type="entry name" value="Aldolase class I"/>
    <property type="match status" value="1"/>
</dbReference>
<dbReference type="EC" id="4.3.99.3" evidence="3"/>
<comment type="pathway">
    <text evidence="3">Purine metabolism; 7-cyano-7-deazaguanine biosynthesis.</text>
</comment>
<comment type="caution">
    <text evidence="3">Lacks conserved residue(s) required for the propagation of feature annotation.</text>
</comment>
<reference evidence="4" key="2">
    <citation type="submission" date="2023-07" db="EMBL/GenBank/DDBJ databases">
        <authorList>
            <person name="Aydin F."/>
            <person name="Tarhane S."/>
            <person name="Saticioglu I.B."/>
            <person name="Karakaya E."/>
            <person name="Abay S."/>
            <person name="Guran O."/>
            <person name="Bozkurt E."/>
            <person name="Uzum N."/>
            <person name="Olgun K."/>
            <person name="Jablonski D."/>
        </authorList>
    </citation>
    <scope>NUCLEOTIDE SEQUENCE</scope>
    <source>
        <strain evidence="4">Faydin-H75</strain>
    </source>
</reference>
<evidence type="ECO:0000256" key="2">
    <source>
        <dbReference type="ARBA" id="ARBA00023239"/>
    </source>
</evidence>
<feature type="binding site" evidence="3">
    <location>
        <position position="49"/>
    </location>
    <ligand>
        <name>[4Fe-4S] cluster</name>
        <dbReference type="ChEBI" id="CHEBI:49883"/>
        <note>4Fe-4S-S-AdoMet</note>
    </ligand>
</feature>
<dbReference type="AlphaFoldDB" id="A0AA90PHL0"/>
<dbReference type="RefSeq" id="WP_305516399.1">
    <property type="nucleotide sequence ID" value="NZ_JAUPEV010000001.1"/>
</dbReference>
<evidence type="ECO:0000256" key="1">
    <source>
        <dbReference type="ARBA" id="ARBA00022485"/>
    </source>
</evidence>
<evidence type="ECO:0000313" key="5">
    <source>
        <dbReference type="EMBL" id="MDP2538427.1"/>
    </source>
</evidence>
<keyword evidence="7" id="KW-1185">Reference proteome</keyword>
<dbReference type="GO" id="GO:1904047">
    <property type="term" value="F:S-adenosyl-L-methionine binding"/>
    <property type="evidence" value="ECO:0007669"/>
    <property type="project" value="UniProtKB-UniRule"/>
</dbReference>
<dbReference type="GO" id="GO:0051539">
    <property type="term" value="F:4 iron, 4 sulfur cluster binding"/>
    <property type="evidence" value="ECO:0007669"/>
    <property type="project" value="UniProtKB-UniRule"/>
</dbReference>
<reference evidence="5 7" key="1">
    <citation type="submission" date="2023-07" db="EMBL/GenBank/DDBJ databases">
        <title>Unpublished Manusciprt.</title>
        <authorList>
            <person name="Aydin F."/>
            <person name="Tarhane S."/>
            <person name="Saticioglu I.B."/>
            <person name="Karakaya E."/>
            <person name="Abay S."/>
            <person name="Guran O."/>
            <person name="Bozkurt E."/>
            <person name="Uzum N."/>
            <person name="Olgun K."/>
            <person name="Jablonski D."/>
        </authorList>
    </citation>
    <scope>NUCLEOTIDE SEQUENCE</scope>
    <source>
        <strain evidence="7">faydin-H75</strain>
        <strain evidence="5">Faydin-H76</strain>
    </source>
</reference>
<evidence type="ECO:0000313" key="7">
    <source>
        <dbReference type="Proteomes" id="UP001240777"/>
    </source>
</evidence>
<dbReference type="PANTHER" id="PTHR42836:SF1">
    <property type="entry name" value="7-CARBOXY-7-DEAZAGUANINE SYNTHASE"/>
    <property type="match status" value="1"/>
</dbReference>
<sequence length="248" mass="27904">MLGISEIFYSLQGEGEFIGTPSIFVRLGGCNLKCTGFGNRYEGSNIIGCDSIYAANAKFSKEWIFFQNSQELISSIQSFSTLKSDIVITGGEPTLQFKNPILLQSIAYFLKEGHRVCVESNGSIKFIFDEVLKELYFTLSVKLSNSAEPFEKRINIQAIQNIIDNAKSVVFKFVLNAQMCEDGSAIREIKDLLSKLKLKNNRVYLMPQGVSVAELDKNIEKIYPLCLQEGFSLTDRIHIRIWGDKRGV</sequence>
<keyword evidence="3" id="KW-0479">Metal-binding</keyword>
<dbReference type="GO" id="GO:0000287">
    <property type="term" value="F:magnesium ion binding"/>
    <property type="evidence" value="ECO:0007669"/>
    <property type="project" value="UniProtKB-UniRule"/>
</dbReference>
<dbReference type="Proteomes" id="UP001240777">
    <property type="component" value="Unassembled WGS sequence"/>
</dbReference>
<dbReference type="EMBL" id="JAUPEV010000001">
    <property type="protein sequence ID" value="MDO7252560.1"/>
    <property type="molecule type" value="Genomic_DNA"/>
</dbReference>
<feature type="binding site" evidence="3">
    <location>
        <position position="34"/>
    </location>
    <ligand>
        <name>[4Fe-4S] cluster</name>
        <dbReference type="ChEBI" id="CHEBI:49883"/>
        <note>4Fe-4S-S-AdoMet</note>
    </ligand>
</feature>
<comment type="cofactor">
    <cofactor evidence="3">
        <name>[4Fe-4S] cluster</name>
        <dbReference type="ChEBI" id="CHEBI:49883"/>
    </cofactor>
    <text evidence="3">Binds 1 [4Fe-4S] cluster. The cluster is coordinated with 3 cysteines and an exchangeable S-adenosyl-L-methionine.</text>
</comment>
<dbReference type="Pfam" id="PF13353">
    <property type="entry name" value="Fer4_12"/>
    <property type="match status" value="1"/>
</dbReference>
<keyword evidence="1 3" id="KW-0004">4Fe-4S</keyword>
<keyword evidence="2 3" id="KW-0456">Lyase</keyword>
<keyword evidence="3" id="KW-0949">S-adenosyl-L-methionine</keyword>
<feature type="binding site" evidence="3">
    <location>
        <position position="91"/>
    </location>
    <ligand>
        <name>S-adenosyl-L-methionine</name>
        <dbReference type="ChEBI" id="CHEBI:59789"/>
    </ligand>
</feature>
<evidence type="ECO:0000313" key="6">
    <source>
        <dbReference type="Proteomes" id="UP001177258"/>
    </source>
</evidence>
<dbReference type="InterPro" id="IPR013785">
    <property type="entry name" value="Aldolase_TIM"/>
</dbReference>
<keyword evidence="3" id="KW-0411">Iron-sulfur</keyword>
<name>A0AA90PHL0_9HELI</name>
<comment type="cofactor">
    <cofactor evidence="3">
        <name>S-adenosyl-L-methionine</name>
        <dbReference type="ChEBI" id="CHEBI:59789"/>
    </cofactor>
    <text evidence="3">Binds 1 S-adenosyl-L-methionine per subunit.</text>
</comment>
<comment type="similarity">
    <text evidence="3">Belongs to the radical SAM superfamily. 7-carboxy-7-deazaguanine synthase family.</text>
</comment>
<proteinExistence type="inferred from homology"/>
<dbReference type="SUPFAM" id="SSF102114">
    <property type="entry name" value="Radical SAM enzymes"/>
    <property type="match status" value="1"/>
</dbReference>
<comment type="caution">
    <text evidence="5">The sequence shown here is derived from an EMBL/GenBank/DDBJ whole genome shotgun (WGS) entry which is preliminary data.</text>
</comment>
<dbReference type="InterPro" id="IPR024924">
    <property type="entry name" value="7-CO-7-deazaguanine_synth-like"/>
</dbReference>
<accession>A0AA90PHL0</accession>
<feature type="binding site" evidence="3">
    <location>
        <begin position="11"/>
        <end position="13"/>
    </location>
    <ligand>
        <name>substrate</name>
    </ligand>
</feature>
<dbReference type="HAMAP" id="MF_00917">
    <property type="entry name" value="QueE"/>
    <property type="match status" value="1"/>
</dbReference>
<comment type="catalytic activity">
    <reaction evidence="3">
        <text>6-carboxy-5,6,7,8-tetrahydropterin + H(+) = 7-carboxy-7-carbaguanine + NH4(+)</text>
        <dbReference type="Rhea" id="RHEA:27974"/>
        <dbReference type="ChEBI" id="CHEBI:15378"/>
        <dbReference type="ChEBI" id="CHEBI:28938"/>
        <dbReference type="ChEBI" id="CHEBI:61032"/>
        <dbReference type="ChEBI" id="CHEBI:61036"/>
        <dbReference type="EC" id="4.3.99.3"/>
    </reaction>
</comment>
<comment type="cofactor">
    <cofactor evidence="3">
        <name>Mg(2+)</name>
        <dbReference type="ChEBI" id="CHEBI:18420"/>
    </cofactor>
</comment>
<comment type="subunit">
    <text evidence="3">Homodimer.</text>
</comment>
<feature type="binding site" evidence="3">
    <location>
        <position position="30"/>
    </location>
    <ligand>
        <name>[4Fe-4S] cluster</name>
        <dbReference type="ChEBI" id="CHEBI:49883"/>
        <note>4Fe-4S-S-AdoMet</note>
    </ligand>
</feature>
<feature type="binding site" evidence="3">
    <location>
        <begin position="140"/>
        <end position="142"/>
    </location>
    <ligand>
        <name>S-adenosyl-L-methionine</name>
        <dbReference type="ChEBI" id="CHEBI:59789"/>
    </ligand>
</feature>
<dbReference type="EMBL" id="JAUYZK010000001">
    <property type="protein sequence ID" value="MDP2538427.1"/>
    <property type="molecule type" value="Genomic_DNA"/>
</dbReference>
<keyword evidence="3" id="KW-0460">Magnesium</keyword>
<dbReference type="GO" id="GO:0008616">
    <property type="term" value="P:tRNA queuosine(34) biosynthetic process"/>
    <property type="evidence" value="ECO:0007669"/>
    <property type="project" value="UniProtKB-UniRule"/>
</dbReference>
<dbReference type="Proteomes" id="UP001177258">
    <property type="component" value="Unassembled WGS sequence"/>
</dbReference>
<feature type="binding site" evidence="3">
    <location>
        <position position="51"/>
    </location>
    <ligand>
        <name>Mg(2+)</name>
        <dbReference type="ChEBI" id="CHEBI:18420"/>
    </ligand>
</feature>